<dbReference type="Pfam" id="PF01490">
    <property type="entry name" value="Aa_trans"/>
    <property type="match status" value="1"/>
</dbReference>
<keyword evidence="4 5" id="KW-0472">Membrane</keyword>
<dbReference type="PANTHER" id="PTHR22950">
    <property type="entry name" value="AMINO ACID TRANSPORTER"/>
    <property type="match status" value="1"/>
</dbReference>
<comment type="subcellular location">
    <subcellularLocation>
        <location evidence="1">Membrane</location>
        <topology evidence="1">Multi-pass membrane protein</topology>
    </subcellularLocation>
</comment>
<evidence type="ECO:0000256" key="2">
    <source>
        <dbReference type="ARBA" id="ARBA00022692"/>
    </source>
</evidence>
<dbReference type="PANTHER" id="PTHR22950:SF349">
    <property type="entry name" value="AMINO ACID TRANSPORTER TRANSMEMBRANE DOMAIN-CONTAINING PROTEIN"/>
    <property type="match status" value="1"/>
</dbReference>
<evidence type="ECO:0000259" key="6">
    <source>
        <dbReference type="Pfam" id="PF01490"/>
    </source>
</evidence>
<evidence type="ECO:0000313" key="7">
    <source>
        <dbReference type="EMBL" id="VDP04788.1"/>
    </source>
</evidence>
<evidence type="ECO:0000256" key="4">
    <source>
        <dbReference type="ARBA" id="ARBA00023136"/>
    </source>
</evidence>
<evidence type="ECO:0000313" key="9">
    <source>
        <dbReference type="WBParaSite" id="SBAD_0000476001-mRNA-1"/>
    </source>
</evidence>
<gene>
    <name evidence="7" type="ORF">SBAD_LOCUS4567</name>
</gene>
<feature type="domain" description="Amino acid transporter transmembrane" evidence="6">
    <location>
        <begin position="1"/>
        <end position="125"/>
    </location>
</feature>
<evidence type="ECO:0000313" key="8">
    <source>
        <dbReference type="Proteomes" id="UP000270296"/>
    </source>
</evidence>
<proteinExistence type="predicted"/>
<reference evidence="7 8" key="2">
    <citation type="submission" date="2018-11" db="EMBL/GenBank/DDBJ databases">
        <authorList>
            <consortium name="Pathogen Informatics"/>
        </authorList>
    </citation>
    <scope>NUCLEOTIDE SEQUENCE [LARGE SCALE GENOMIC DNA]</scope>
</reference>
<feature type="transmembrane region" description="Helical" evidence="5">
    <location>
        <begin position="99"/>
        <end position="125"/>
    </location>
</feature>
<organism evidence="9">
    <name type="scientific">Soboliphyme baturini</name>
    <dbReference type="NCBI Taxonomy" id="241478"/>
    <lineage>
        <taxon>Eukaryota</taxon>
        <taxon>Metazoa</taxon>
        <taxon>Ecdysozoa</taxon>
        <taxon>Nematoda</taxon>
        <taxon>Enoplea</taxon>
        <taxon>Dorylaimia</taxon>
        <taxon>Dioctophymatida</taxon>
        <taxon>Dioctophymatoidea</taxon>
        <taxon>Soboliphymatidae</taxon>
        <taxon>Soboliphyme</taxon>
    </lineage>
</organism>
<keyword evidence="3 5" id="KW-1133">Transmembrane helix</keyword>
<accession>A0A183ILS1</accession>
<dbReference type="OrthoDB" id="1684102at2759"/>
<dbReference type="GO" id="GO:0005774">
    <property type="term" value="C:vacuolar membrane"/>
    <property type="evidence" value="ECO:0007669"/>
    <property type="project" value="TreeGrafter"/>
</dbReference>
<dbReference type="WBParaSite" id="SBAD_0000476001-mRNA-1">
    <property type="protein sequence ID" value="SBAD_0000476001-mRNA-1"/>
    <property type="gene ID" value="SBAD_0000476001"/>
</dbReference>
<feature type="transmembrane region" description="Helical" evidence="5">
    <location>
        <begin position="38"/>
        <end position="55"/>
    </location>
</feature>
<dbReference type="AlphaFoldDB" id="A0A183ILS1"/>
<evidence type="ECO:0000256" key="1">
    <source>
        <dbReference type="ARBA" id="ARBA00004141"/>
    </source>
</evidence>
<dbReference type="InterPro" id="IPR013057">
    <property type="entry name" value="AA_transpt_TM"/>
</dbReference>
<dbReference type="Proteomes" id="UP000270296">
    <property type="component" value="Unassembled WGS sequence"/>
</dbReference>
<evidence type="ECO:0000256" key="3">
    <source>
        <dbReference type="ARBA" id="ARBA00022989"/>
    </source>
</evidence>
<reference evidence="9" key="1">
    <citation type="submission" date="2016-06" db="UniProtKB">
        <authorList>
            <consortium name="WormBaseParasite"/>
        </authorList>
    </citation>
    <scope>IDENTIFICATION</scope>
</reference>
<keyword evidence="2 5" id="KW-0812">Transmembrane</keyword>
<name>A0A183ILS1_9BILA</name>
<sequence>MIAVSVCLTYPVQFYVPFSIVEEYIKKKYSDSWLKQRVIEYVARIGIVLLTFFFAELIPHLGLFISLVGSLAGACLALVFPAIIDTICEYDGRFWEIHYVLIVFRNFCFFILGILGLVVGTALSIRDIVNAFE</sequence>
<dbReference type="GO" id="GO:0015179">
    <property type="term" value="F:L-amino acid transmembrane transporter activity"/>
    <property type="evidence" value="ECO:0007669"/>
    <property type="project" value="TreeGrafter"/>
</dbReference>
<keyword evidence="8" id="KW-1185">Reference proteome</keyword>
<evidence type="ECO:0000256" key="5">
    <source>
        <dbReference type="SAM" id="Phobius"/>
    </source>
</evidence>
<feature type="transmembrane region" description="Helical" evidence="5">
    <location>
        <begin position="61"/>
        <end position="87"/>
    </location>
</feature>
<dbReference type="EMBL" id="UZAM01008404">
    <property type="protein sequence ID" value="VDP04788.1"/>
    <property type="molecule type" value="Genomic_DNA"/>
</dbReference>
<protein>
    <submittedName>
        <fullName evidence="9">Aa_trans domain-containing protein</fullName>
    </submittedName>
</protein>